<keyword evidence="4" id="KW-1185">Reference proteome</keyword>
<name>A0ABX3N0M0_9RHOB</name>
<protein>
    <recommendedName>
        <fullName evidence="2">DUF58 domain-containing protein</fullName>
    </recommendedName>
</protein>
<comment type="caution">
    <text evidence="3">The sequence shown here is derived from an EMBL/GenBank/DDBJ whole genome shotgun (WGS) entry which is preliminary data.</text>
</comment>
<dbReference type="RefSeq" id="WP_244176543.1">
    <property type="nucleotide sequence ID" value="NZ_MPZV01000001.1"/>
</dbReference>
<dbReference type="EMBL" id="MPZV01000001">
    <property type="protein sequence ID" value="OOY25497.1"/>
    <property type="molecule type" value="Genomic_DNA"/>
</dbReference>
<dbReference type="Pfam" id="PF01882">
    <property type="entry name" value="DUF58"/>
    <property type="match status" value="1"/>
</dbReference>
<evidence type="ECO:0000256" key="1">
    <source>
        <dbReference type="SAM" id="MobiDB-lite"/>
    </source>
</evidence>
<accession>A0ABX3N0M0</accession>
<gene>
    <name evidence="3" type="ORF">BMI91_03565</name>
</gene>
<proteinExistence type="predicted"/>
<dbReference type="PANTHER" id="PTHR33608:SF6">
    <property type="entry name" value="BLL2464 PROTEIN"/>
    <property type="match status" value="1"/>
</dbReference>
<evidence type="ECO:0000313" key="3">
    <source>
        <dbReference type="EMBL" id="OOY25497.1"/>
    </source>
</evidence>
<reference evidence="3 4" key="1">
    <citation type="submission" date="2016-11" db="EMBL/GenBank/DDBJ databases">
        <title>A multilocus sequence analysis scheme for characterization of bacteria in the genus Thioclava.</title>
        <authorList>
            <person name="Liu Y."/>
            <person name="Shao Z."/>
        </authorList>
    </citation>
    <scope>NUCLEOTIDE SEQUENCE [LARGE SCALE GENOMIC DNA]</scope>
    <source>
        <strain evidence="3 4">TAW-CT134</strain>
    </source>
</reference>
<dbReference type="InterPro" id="IPR002881">
    <property type="entry name" value="DUF58"/>
</dbReference>
<evidence type="ECO:0000259" key="2">
    <source>
        <dbReference type="Pfam" id="PF01882"/>
    </source>
</evidence>
<feature type="domain" description="DUF58" evidence="2">
    <location>
        <begin position="61"/>
        <end position="268"/>
    </location>
</feature>
<dbReference type="Proteomes" id="UP000190787">
    <property type="component" value="Unassembled WGS sequence"/>
</dbReference>
<organism evidence="3 4">
    <name type="scientific">Thioclava sediminum</name>
    <dbReference type="NCBI Taxonomy" id="1915319"/>
    <lineage>
        <taxon>Bacteria</taxon>
        <taxon>Pseudomonadati</taxon>
        <taxon>Pseudomonadota</taxon>
        <taxon>Alphaproteobacteria</taxon>
        <taxon>Rhodobacterales</taxon>
        <taxon>Paracoccaceae</taxon>
        <taxon>Thioclava</taxon>
    </lineage>
</organism>
<sequence length="306" mass="33244">MSVTSDTAAPGQSPALSLRREAEGAASALPPLLVAAEHLAATVQMGAHGRRRAGSGEEFWQYRPAHAGDELRFVDWRRSARSDSQYVRQREWQLAQSVHLWVDDAASMRFTGAESGRKARVTKSERARVLGLALAVLMVRGGERVGLTGPLAPPRPGRAQLMELAGLLSREAGVQDYGAPEIAGVTPQSRVVLLSDFFGDLGPIEAALGRLADRGVSGVMMQVLDPDEEAFPYDGRTIFQSMAGGLIHETRKAGDLRARYLDRLAARRDQLARLARSAGWQFSTHHTGDPAQAALLWLYSALERGR</sequence>
<feature type="region of interest" description="Disordered" evidence="1">
    <location>
        <begin position="1"/>
        <end position="21"/>
    </location>
</feature>
<evidence type="ECO:0000313" key="4">
    <source>
        <dbReference type="Proteomes" id="UP000190787"/>
    </source>
</evidence>
<dbReference type="PANTHER" id="PTHR33608">
    <property type="entry name" value="BLL2464 PROTEIN"/>
    <property type="match status" value="1"/>
</dbReference>